<sequence>MRSILVHVYNDPGIEARLQVALDMARSYDAHLTFLQVVQQPIVLPGDYTGTITAQMMPVVQEQADELRKVIEARLADEDVRWDWVQEAGMADDMLMSHAALNDLVLVGCVAPQGSETQPSRLAGTLAIEGRSPVMVAPKDAKGFDPTKPALVAWNGSREASHALREALPMLKHSKSVYLVTVTGENDRKRSALPPVDGAAYLSRHGISCEIVELPCLGRHPAEVLLEAAESRDAGYIVLGAYGHARLFELVFGGVTLRMLKDPPIPLVLAH</sequence>
<feature type="domain" description="UspA" evidence="2">
    <location>
        <begin position="148"/>
        <end position="269"/>
    </location>
</feature>
<evidence type="ECO:0000313" key="3">
    <source>
        <dbReference type="EMBL" id="MXO83133.1"/>
    </source>
</evidence>
<comment type="caution">
    <text evidence="3">The sequence shown here is derived from an EMBL/GenBank/DDBJ whole genome shotgun (WGS) entry which is preliminary data.</text>
</comment>
<comment type="similarity">
    <text evidence="1">Belongs to the universal stress protein A family.</text>
</comment>
<organism evidence="3 4">
    <name type="scientific">Pontixanthobacter aestiaquae</name>
    <dbReference type="NCBI Taxonomy" id="1509367"/>
    <lineage>
        <taxon>Bacteria</taxon>
        <taxon>Pseudomonadati</taxon>
        <taxon>Pseudomonadota</taxon>
        <taxon>Alphaproteobacteria</taxon>
        <taxon>Sphingomonadales</taxon>
        <taxon>Erythrobacteraceae</taxon>
        <taxon>Pontixanthobacter</taxon>
    </lineage>
</organism>
<dbReference type="Pfam" id="PF00582">
    <property type="entry name" value="Usp"/>
    <property type="match status" value="1"/>
</dbReference>
<name>A0A844Z869_9SPHN</name>
<dbReference type="AlphaFoldDB" id="A0A844Z869"/>
<dbReference type="InterPro" id="IPR006016">
    <property type="entry name" value="UspA"/>
</dbReference>
<keyword evidence="4" id="KW-1185">Reference proteome</keyword>
<gene>
    <name evidence="3" type="ORF">GRI35_07105</name>
</gene>
<dbReference type="CDD" id="cd00293">
    <property type="entry name" value="USP-like"/>
    <property type="match status" value="1"/>
</dbReference>
<dbReference type="EMBL" id="WTYZ01000001">
    <property type="protein sequence ID" value="MXO83133.1"/>
    <property type="molecule type" value="Genomic_DNA"/>
</dbReference>
<dbReference type="PANTHER" id="PTHR46268">
    <property type="entry name" value="STRESS RESPONSE PROTEIN NHAX"/>
    <property type="match status" value="1"/>
</dbReference>
<dbReference type="OrthoDB" id="9804721at2"/>
<evidence type="ECO:0000259" key="2">
    <source>
        <dbReference type="Pfam" id="PF00582"/>
    </source>
</evidence>
<dbReference type="SUPFAM" id="SSF52402">
    <property type="entry name" value="Adenine nucleotide alpha hydrolases-like"/>
    <property type="match status" value="2"/>
</dbReference>
<dbReference type="Gene3D" id="3.40.50.12370">
    <property type="match status" value="1"/>
</dbReference>
<proteinExistence type="inferred from homology"/>
<evidence type="ECO:0000256" key="1">
    <source>
        <dbReference type="ARBA" id="ARBA00008791"/>
    </source>
</evidence>
<evidence type="ECO:0000313" key="4">
    <source>
        <dbReference type="Proteomes" id="UP000460290"/>
    </source>
</evidence>
<dbReference type="PANTHER" id="PTHR46268:SF15">
    <property type="entry name" value="UNIVERSAL STRESS PROTEIN HP_0031"/>
    <property type="match status" value="1"/>
</dbReference>
<dbReference type="RefSeq" id="WP_160613516.1">
    <property type="nucleotide sequence ID" value="NZ_JAUFQM010000001.1"/>
</dbReference>
<dbReference type="Proteomes" id="UP000460290">
    <property type="component" value="Unassembled WGS sequence"/>
</dbReference>
<reference evidence="3 4" key="1">
    <citation type="submission" date="2019-12" db="EMBL/GenBank/DDBJ databases">
        <title>Genomic-based taxomic classification of the family Erythrobacteraceae.</title>
        <authorList>
            <person name="Xu L."/>
        </authorList>
    </citation>
    <scope>NUCLEOTIDE SEQUENCE [LARGE SCALE GENOMIC DNA]</scope>
    <source>
        <strain evidence="3 4">KCTC 42006</strain>
    </source>
</reference>
<protein>
    <submittedName>
        <fullName evidence="3">Universal stress protein</fullName>
    </submittedName>
</protein>
<accession>A0A844Z869</accession>